<dbReference type="OrthoDB" id="7338235at2"/>
<dbReference type="STRING" id="1549748.WH95_16065"/>
<dbReference type="EMBL" id="LANI01000024">
    <property type="protein sequence ID" value="KKJ75901.1"/>
    <property type="molecule type" value="Genomic_DNA"/>
</dbReference>
<gene>
    <name evidence="3" type="ORF">WH95_16065</name>
</gene>
<organism evidence="3 4">
    <name type="scientific">Kiloniella litopenaei</name>
    <dbReference type="NCBI Taxonomy" id="1549748"/>
    <lineage>
        <taxon>Bacteria</taxon>
        <taxon>Pseudomonadati</taxon>
        <taxon>Pseudomonadota</taxon>
        <taxon>Alphaproteobacteria</taxon>
        <taxon>Rhodospirillales</taxon>
        <taxon>Kiloniellaceae</taxon>
        <taxon>Kiloniella</taxon>
    </lineage>
</organism>
<proteinExistence type="predicted"/>
<name>A0A0M2R2L6_9PROT</name>
<dbReference type="Proteomes" id="UP000034491">
    <property type="component" value="Unassembled WGS sequence"/>
</dbReference>
<sequence>MPISRYFYTPVLALCLSLTLGGCESVYDDTKGWGVDLWEDIKKGSKQAANSTKKALDSLAESDDSSVKNSNDQIEKTELSASDNSKEAPKINPAPLKNAEKIAQPPVIKASGNYAVHLSSNKSKQNAEKEWTDLRNAFPKETSGLSLKLKSIKITGKGTFYRVLGVGFGNKSDANKACEAFKRKKQYCMPIKL</sequence>
<evidence type="ECO:0000259" key="2">
    <source>
        <dbReference type="PROSITE" id="PS51724"/>
    </source>
</evidence>
<evidence type="ECO:0000313" key="3">
    <source>
        <dbReference type="EMBL" id="KKJ75901.1"/>
    </source>
</evidence>
<feature type="compositionally biased region" description="Basic and acidic residues" evidence="1">
    <location>
        <begin position="73"/>
        <end position="89"/>
    </location>
</feature>
<dbReference type="Pfam" id="PF05036">
    <property type="entry name" value="SPOR"/>
    <property type="match status" value="1"/>
</dbReference>
<dbReference type="AlphaFoldDB" id="A0A0M2R2L6"/>
<dbReference type="PROSITE" id="PS51724">
    <property type="entry name" value="SPOR"/>
    <property type="match status" value="1"/>
</dbReference>
<protein>
    <recommendedName>
        <fullName evidence="2">SPOR domain-containing protein</fullName>
    </recommendedName>
</protein>
<accession>A0A0M2R2L6</accession>
<dbReference type="SUPFAM" id="SSF110997">
    <property type="entry name" value="Sporulation related repeat"/>
    <property type="match status" value="1"/>
</dbReference>
<dbReference type="InterPro" id="IPR036680">
    <property type="entry name" value="SPOR-like_sf"/>
</dbReference>
<evidence type="ECO:0000313" key="4">
    <source>
        <dbReference type="Proteomes" id="UP000034491"/>
    </source>
</evidence>
<dbReference type="Gene3D" id="3.30.70.1070">
    <property type="entry name" value="Sporulation related repeat"/>
    <property type="match status" value="1"/>
</dbReference>
<dbReference type="GO" id="GO:0042834">
    <property type="term" value="F:peptidoglycan binding"/>
    <property type="evidence" value="ECO:0007669"/>
    <property type="project" value="InterPro"/>
</dbReference>
<evidence type="ECO:0000256" key="1">
    <source>
        <dbReference type="SAM" id="MobiDB-lite"/>
    </source>
</evidence>
<dbReference type="RefSeq" id="WP_046509169.1">
    <property type="nucleotide sequence ID" value="NZ_LANI01000024.1"/>
</dbReference>
<reference evidence="3 4" key="1">
    <citation type="submission" date="2015-03" db="EMBL/GenBank/DDBJ databases">
        <title>Genome sequence of Kiloniella sp. P1-1, isolated from the gut microflora of Pacific white shrimp, Penaeus vannamei.</title>
        <authorList>
            <person name="Shao Z."/>
            <person name="Wang L."/>
            <person name="Li X."/>
        </authorList>
    </citation>
    <scope>NUCLEOTIDE SEQUENCE [LARGE SCALE GENOMIC DNA]</scope>
    <source>
        <strain evidence="3 4">P1-1</strain>
    </source>
</reference>
<comment type="caution">
    <text evidence="3">The sequence shown here is derived from an EMBL/GenBank/DDBJ whole genome shotgun (WGS) entry which is preliminary data.</text>
</comment>
<keyword evidence="4" id="KW-1185">Reference proteome</keyword>
<dbReference type="InterPro" id="IPR007730">
    <property type="entry name" value="SPOR-like_dom"/>
</dbReference>
<feature type="domain" description="SPOR" evidence="2">
    <location>
        <begin position="108"/>
        <end position="193"/>
    </location>
</feature>
<dbReference type="PROSITE" id="PS51257">
    <property type="entry name" value="PROKAR_LIPOPROTEIN"/>
    <property type="match status" value="1"/>
</dbReference>
<feature type="region of interest" description="Disordered" evidence="1">
    <location>
        <begin position="54"/>
        <end position="95"/>
    </location>
</feature>